<protein>
    <submittedName>
        <fullName evidence="1">Uncharacterized protein</fullName>
    </submittedName>
</protein>
<proteinExistence type="predicted"/>
<evidence type="ECO:0000313" key="2">
    <source>
        <dbReference type="Proteomes" id="UP000550707"/>
    </source>
</evidence>
<dbReference type="InParanoid" id="A0A7J8EEB2"/>
<dbReference type="EMBL" id="JACASF010000014">
    <property type="protein sequence ID" value="KAF6433700.1"/>
    <property type="molecule type" value="Genomic_DNA"/>
</dbReference>
<gene>
    <name evidence="1" type="ORF">HJG59_008789</name>
</gene>
<reference evidence="1 2" key="1">
    <citation type="journal article" date="2020" name="Nature">
        <title>Six reference-quality genomes reveal evolution of bat adaptations.</title>
        <authorList>
            <person name="Jebb D."/>
            <person name="Huang Z."/>
            <person name="Pippel M."/>
            <person name="Hughes G.M."/>
            <person name="Lavrichenko K."/>
            <person name="Devanna P."/>
            <person name="Winkler S."/>
            <person name="Jermiin L.S."/>
            <person name="Skirmuntt E.C."/>
            <person name="Katzourakis A."/>
            <person name="Burkitt-Gray L."/>
            <person name="Ray D.A."/>
            <person name="Sullivan K.A.M."/>
            <person name="Roscito J.G."/>
            <person name="Kirilenko B.M."/>
            <person name="Davalos L.M."/>
            <person name="Corthals A.P."/>
            <person name="Power M.L."/>
            <person name="Jones G."/>
            <person name="Ransome R.D."/>
            <person name="Dechmann D.K.N."/>
            <person name="Locatelli A.G."/>
            <person name="Puechmaille S.J."/>
            <person name="Fedrigo O."/>
            <person name="Jarvis E.D."/>
            <person name="Hiller M."/>
            <person name="Vernes S.C."/>
            <person name="Myers E.W."/>
            <person name="Teeling E.C."/>
        </authorList>
    </citation>
    <scope>NUCLEOTIDE SEQUENCE [LARGE SCALE GENOMIC DNA]</scope>
    <source>
        <strain evidence="1">MMolMol1</strain>
        <tissue evidence="1">Muscle</tissue>
    </source>
</reference>
<comment type="caution">
    <text evidence="1">The sequence shown here is derived from an EMBL/GenBank/DDBJ whole genome shotgun (WGS) entry which is preliminary data.</text>
</comment>
<dbReference type="Proteomes" id="UP000550707">
    <property type="component" value="Unassembled WGS sequence"/>
</dbReference>
<name>A0A7J8EEB2_MOLMO</name>
<sequence length="145" mass="15736">MQARAGPLGCVLCDQEAPPPPPRTTALCSFLAAVPADIPSACHSLAAAPRPEHGAAPAAPHPRLEEVFLNTGSACVLWCTLKFWVSSQRKRNQKHPPQTRKELSCLPRNLHLKRLDISHRPAQGKMDLLWAGPLSPAGRLLPKPK</sequence>
<organism evidence="1 2">
    <name type="scientific">Molossus molossus</name>
    <name type="common">Pallas' mastiff bat</name>
    <name type="synonym">Vespertilio molossus</name>
    <dbReference type="NCBI Taxonomy" id="27622"/>
    <lineage>
        <taxon>Eukaryota</taxon>
        <taxon>Metazoa</taxon>
        <taxon>Chordata</taxon>
        <taxon>Craniata</taxon>
        <taxon>Vertebrata</taxon>
        <taxon>Euteleostomi</taxon>
        <taxon>Mammalia</taxon>
        <taxon>Eutheria</taxon>
        <taxon>Laurasiatheria</taxon>
        <taxon>Chiroptera</taxon>
        <taxon>Yangochiroptera</taxon>
        <taxon>Molossidae</taxon>
        <taxon>Molossus</taxon>
    </lineage>
</organism>
<evidence type="ECO:0000313" key="1">
    <source>
        <dbReference type="EMBL" id="KAF6433700.1"/>
    </source>
</evidence>
<keyword evidence="2" id="KW-1185">Reference proteome</keyword>
<accession>A0A7J8EEB2</accession>
<dbReference type="AlphaFoldDB" id="A0A7J8EEB2"/>